<evidence type="ECO:0000313" key="1">
    <source>
        <dbReference type="EMBL" id="QTD95754.1"/>
    </source>
</evidence>
<protein>
    <submittedName>
        <fullName evidence="2">Uncharacterized protein</fullName>
    </submittedName>
</protein>
<dbReference type="EMBL" id="CP071839">
    <property type="protein sequence ID" value="QTD95754.1"/>
    <property type="molecule type" value="Genomic_DNA"/>
</dbReference>
<dbReference type="RefSeq" id="WP_341829376.1">
    <property type="nucleotide sequence ID" value="NZ_CP071839.1"/>
</dbReference>
<keyword evidence="3" id="KW-1185">Reference proteome</keyword>
<dbReference type="EMBL" id="CP071839">
    <property type="protein sequence ID" value="QTE03236.1"/>
    <property type="molecule type" value="Genomic_DNA"/>
</dbReference>
<name>A0ABX7U2E9_STRCY</name>
<organism evidence="2 3">
    <name type="scientific">Streptomyces cyanogenus</name>
    <dbReference type="NCBI Taxonomy" id="80860"/>
    <lineage>
        <taxon>Bacteria</taxon>
        <taxon>Bacillati</taxon>
        <taxon>Actinomycetota</taxon>
        <taxon>Actinomycetes</taxon>
        <taxon>Kitasatosporales</taxon>
        <taxon>Streptomycetaceae</taxon>
        <taxon>Streptomyces</taxon>
    </lineage>
</organism>
<accession>A0ABX7U2E9</accession>
<evidence type="ECO:0000313" key="3">
    <source>
        <dbReference type="Proteomes" id="UP000663908"/>
    </source>
</evidence>
<sequence length="84" mass="9547">MLLPTQPTHGQLTLPDSSMVVYDLSHLPYAEQLRWRAQRCTTHATATTAADLALAGWQPFDPLLHAEHINTELPPPERHYPRPR</sequence>
<proteinExistence type="predicted"/>
<gene>
    <name evidence="1" type="ORF">S1361_00275</name>
    <name evidence="2" type="ORF">S1361_38225</name>
</gene>
<evidence type="ECO:0000313" key="2">
    <source>
        <dbReference type="EMBL" id="QTE03236.1"/>
    </source>
</evidence>
<dbReference type="Proteomes" id="UP000663908">
    <property type="component" value="Chromosome"/>
</dbReference>
<reference evidence="2 3" key="1">
    <citation type="submission" date="2021-03" db="EMBL/GenBank/DDBJ databases">
        <title>Complete genome sequence of Streptomyces cyanogenus S136, producer of anticancer angucycline landomycin A.</title>
        <authorList>
            <person name="Hrab P."/>
            <person name="Ruckert C."/>
            <person name="Busche T."/>
            <person name="Ostash I."/>
            <person name="Kalinowski J."/>
            <person name="Fedorenko V."/>
            <person name="Yushchuk O."/>
            <person name="Ostash B."/>
        </authorList>
    </citation>
    <scope>NUCLEOTIDE SEQUENCE [LARGE SCALE GENOMIC DNA]</scope>
    <source>
        <strain evidence="2 3">S136</strain>
    </source>
</reference>